<evidence type="ECO:0000313" key="1">
    <source>
        <dbReference type="EnsemblMetazoa" id="BGLB033658-PA"/>
    </source>
</evidence>
<accession>A0A2C9LQL1</accession>
<reference evidence="1" key="1">
    <citation type="submission" date="2020-05" db="UniProtKB">
        <authorList>
            <consortium name="EnsemblMetazoa"/>
        </authorList>
    </citation>
    <scope>IDENTIFICATION</scope>
    <source>
        <strain evidence="1">BB02</strain>
    </source>
</reference>
<dbReference type="AlphaFoldDB" id="A0A2C9LQL1"/>
<dbReference type="VEuPathDB" id="VectorBase:BGLAX_051468"/>
<dbReference type="Proteomes" id="UP000076420">
    <property type="component" value="Unassembled WGS sequence"/>
</dbReference>
<dbReference type="KEGG" id="bgt:106069813"/>
<protein>
    <submittedName>
        <fullName evidence="1">Uncharacterized protein</fullName>
    </submittedName>
</protein>
<evidence type="ECO:0000313" key="2">
    <source>
        <dbReference type="Proteomes" id="UP000076420"/>
    </source>
</evidence>
<dbReference type="VEuPathDB" id="VectorBase:BGLB033658"/>
<gene>
    <name evidence="1" type="primary">106069813</name>
</gene>
<sequence>MAGVDTLAAIVKNLHLALRGRCTNAKGEVQQNPRVMKGVMQNGSSSIFSADGKKLLTDKEDILFLWAKHFSTVLNCPSSISAKAIERLEQVPINHSLADPLRLNEVMDAISNLSTAIYGEPNCSWKLENVTCSISKVYPQAKCNLNGTFGEDGKNITYQHITIENENGTYYNTSCTFRIEAANENQNMTVTIYPNVTGKDTDSQYGKTITLKVSDLSTTVQFTTTIPHSTIGSYDSMKHF</sequence>
<name>A0A2C9LQL1_BIOGL</name>
<dbReference type="EnsemblMetazoa" id="BGLB033658-RA">
    <property type="protein sequence ID" value="BGLB033658-PA"/>
    <property type="gene ID" value="BGLB033658"/>
</dbReference>
<organism evidence="1 2">
    <name type="scientific">Biomphalaria glabrata</name>
    <name type="common">Bloodfluke planorb</name>
    <name type="synonym">Freshwater snail</name>
    <dbReference type="NCBI Taxonomy" id="6526"/>
    <lineage>
        <taxon>Eukaryota</taxon>
        <taxon>Metazoa</taxon>
        <taxon>Spiralia</taxon>
        <taxon>Lophotrochozoa</taxon>
        <taxon>Mollusca</taxon>
        <taxon>Gastropoda</taxon>
        <taxon>Heterobranchia</taxon>
        <taxon>Euthyneura</taxon>
        <taxon>Panpulmonata</taxon>
        <taxon>Hygrophila</taxon>
        <taxon>Lymnaeoidea</taxon>
        <taxon>Planorbidae</taxon>
        <taxon>Biomphalaria</taxon>
    </lineage>
</organism>
<proteinExistence type="predicted"/>